<dbReference type="Gene3D" id="3.40.630.30">
    <property type="match status" value="1"/>
</dbReference>
<sequence>MTRAGASVFAMRRASAADAPALTVMILNRCRWLEDRGLPSWRDAVENITFQAGDGHMWVLEEEGGRLVGCTTIQPFCPPWGWTDRELAEPADHLYTTCTDPAYSARQPGTLIAWWAVHRAALNNKRWVRRGCFAPALVRYYQSQHFHLVREVQRTTKRVYLLARRAVPIAPATVTEPLLRADLQPLLTKEPTR</sequence>
<dbReference type="SUPFAM" id="SSF55729">
    <property type="entry name" value="Acyl-CoA N-acyltransferases (Nat)"/>
    <property type="match status" value="1"/>
</dbReference>
<organism evidence="1 2">
    <name type="scientific">Streptomyces chrestomyceticus JCM 4735</name>
    <dbReference type="NCBI Taxonomy" id="1306181"/>
    <lineage>
        <taxon>Bacteria</taxon>
        <taxon>Bacillati</taxon>
        <taxon>Actinomycetota</taxon>
        <taxon>Actinomycetes</taxon>
        <taxon>Kitasatosporales</taxon>
        <taxon>Streptomycetaceae</taxon>
        <taxon>Streptomyces</taxon>
    </lineage>
</organism>
<dbReference type="GeneID" id="95622314"/>
<dbReference type="RefSeq" id="WP_218041920.1">
    <property type="nucleotide sequence ID" value="NZ_BHZC01000001.1"/>
</dbReference>
<dbReference type="EMBL" id="BHZC01000001">
    <property type="protein sequence ID" value="GCD35652.1"/>
    <property type="molecule type" value="Genomic_DNA"/>
</dbReference>
<dbReference type="AlphaFoldDB" id="A0A7U9KUJ9"/>
<evidence type="ECO:0000313" key="1">
    <source>
        <dbReference type="EMBL" id="GCD35652.1"/>
    </source>
</evidence>
<accession>A0A7U9KUJ9</accession>
<dbReference type="Proteomes" id="UP000287830">
    <property type="component" value="Unassembled WGS sequence"/>
</dbReference>
<dbReference type="InterPro" id="IPR016181">
    <property type="entry name" value="Acyl_CoA_acyltransferase"/>
</dbReference>
<protein>
    <recommendedName>
        <fullName evidence="3">N-acetyltransferase domain-containing protein</fullName>
    </recommendedName>
</protein>
<proteinExistence type="predicted"/>
<evidence type="ECO:0000313" key="2">
    <source>
        <dbReference type="Proteomes" id="UP000287830"/>
    </source>
</evidence>
<evidence type="ECO:0008006" key="3">
    <source>
        <dbReference type="Google" id="ProtNLM"/>
    </source>
</evidence>
<gene>
    <name evidence="1" type="ORF">OEIGOIKO_03398</name>
</gene>
<comment type="caution">
    <text evidence="1">The sequence shown here is derived from an EMBL/GenBank/DDBJ whole genome shotgun (WGS) entry which is preliminary data.</text>
</comment>
<name>A0A7U9KUJ9_9ACTN</name>
<reference evidence="1 2" key="1">
    <citation type="submission" date="2018-11" db="EMBL/GenBank/DDBJ databases">
        <title>Whole genome sequence of Streptomyces chrestomyceticus NBRC 13444(T).</title>
        <authorList>
            <person name="Komaki H."/>
            <person name="Tamura T."/>
        </authorList>
    </citation>
    <scope>NUCLEOTIDE SEQUENCE [LARGE SCALE GENOMIC DNA]</scope>
    <source>
        <strain evidence="1 2">NBRC 13444</strain>
    </source>
</reference>